<feature type="domain" description="PIN" evidence="5">
    <location>
        <begin position="125"/>
        <end position="279"/>
    </location>
</feature>
<keyword evidence="3" id="KW-0378">Hydrolase</keyword>
<evidence type="ECO:0000256" key="4">
    <source>
        <dbReference type="ARBA" id="ARBA00022842"/>
    </source>
</evidence>
<evidence type="ECO:0000313" key="6">
    <source>
        <dbReference type="EMBL" id="MFB9715488.1"/>
    </source>
</evidence>
<evidence type="ECO:0000313" key="7">
    <source>
        <dbReference type="Proteomes" id="UP001589536"/>
    </source>
</evidence>
<gene>
    <name evidence="6" type="ORF">ACFFPI_15390</name>
</gene>
<dbReference type="Gene3D" id="3.40.50.1010">
    <property type="entry name" value="5'-nuclease"/>
    <property type="match status" value="1"/>
</dbReference>
<keyword evidence="2" id="KW-0479">Metal-binding</keyword>
<dbReference type="Pfam" id="PF13638">
    <property type="entry name" value="PIN_4"/>
    <property type="match status" value="1"/>
</dbReference>
<evidence type="ECO:0000256" key="1">
    <source>
        <dbReference type="ARBA" id="ARBA00022722"/>
    </source>
</evidence>
<dbReference type="RefSeq" id="WP_345046702.1">
    <property type="nucleotide sequence ID" value="NZ_BAABED010000001.1"/>
</dbReference>
<protein>
    <submittedName>
        <fullName evidence="6">PIN domain-containing protein</fullName>
    </submittedName>
</protein>
<proteinExistence type="predicted"/>
<dbReference type="Proteomes" id="UP001589536">
    <property type="component" value="Unassembled WGS sequence"/>
</dbReference>
<keyword evidence="4" id="KW-0460">Magnesium</keyword>
<dbReference type="EMBL" id="JBHMBH010000031">
    <property type="protein sequence ID" value="MFB9715488.1"/>
    <property type="molecule type" value="Genomic_DNA"/>
</dbReference>
<organism evidence="6 7">
    <name type="scientific">Arthrobacter methylotrophus</name>
    <dbReference type="NCBI Taxonomy" id="121291"/>
    <lineage>
        <taxon>Bacteria</taxon>
        <taxon>Bacillati</taxon>
        <taxon>Actinomycetota</taxon>
        <taxon>Actinomycetes</taxon>
        <taxon>Micrococcales</taxon>
        <taxon>Micrococcaceae</taxon>
        <taxon>Arthrobacter</taxon>
    </lineage>
</organism>
<evidence type="ECO:0000256" key="2">
    <source>
        <dbReference type="ARBA" id="ARBA00022723"/>
    </source>
</evidence>
<keyword evidence="7" id="KW-1185">Reference proteome</keyword>
<sequence length="295" mass="32804">MIKLALGASPDRLRAVLGDAAREIENVRGSTQAEYAIGLYNAYLEWASHQVRLMAGLLPDEEIDRLITTRRYWTLLSLEPSAVTERTLRLLVDGEISQRIEYLKAVQEGITADLERWDSGAAVAVVLDTGVWLRHHENIAEVDWNTVLNIRHDVPLVITVPTKVIDELDGHKRNRQQVAKGQLSIRNRAGKALRFLELQFRAPGHRPKLSAGSIASTAPSSALYLGLIPQELSHSSLPDADLEIIDRALTTSPYAKSVHVVTTDYGMVFRARQSGLDVTRVDDFEEALEKPTDGE</sequence>
<comment type="caution">
    <text evidence="6">The sequence shown here is derived from an EMBL/GenBank/DDBJ whole genome shotgun (WGS) entry which is preliminary data.</text>
</comment>
<evidence type="ECO:0000256" key="3">
    <source>
        <dbReference type="ARBA" id="ARBA00022801"/>
    </source>
</evidence>
<evidence type="ECO:0000259" key="5">
    <source>
        <dbReference type="Pfam" id="PF13638"/>
    </source>
</evidence>
<keyword evidence="1" id="KW-0540">Nuclease</keyword>
<name>A0ABV5UTE4_9MICC</name>
<dbReference type="InterPro" id="IPR002716">
    <property type="entry name" value="PIN_dom"/>
</dbReference>
<reference evidence="6 7" key="1">
    <citation type="submission" date="2024-09" db="EMBL/GenBank/DDBJ databases">
        <authorList>
            <person name="Sun Q."/>
            <person name="Mori K."/>
        </authorList>
    </citation>
    <scope>NUCLEOTIDE SEQUENCE [LARGE SCALE GENOMIC DNA]</scope>
    <source>
        <strain evidence="6 7">JCM 13519</strain>
    </source>
</reference>
<accession>A0ABV5UTE4</accession>